<evidence type="ECO:0000313" key="12">
    <source>
        <dbReference type="Proteomes" id="UP000256297"/>
    </source>
</evidence>
<keyword evidence="8 9" id="KW-0624">Polysaccharide degradation</keyword>
<dbReference type="Gene3D" id="3.20.20.80">
    <property type="entry name" value="Glycosidases"/>
    <property type="match status" value="1"/>
</dbReference>
<evidence type="ECO:0000259" key="10">
    <source>
        <dbReference type="PROSITE" id="PS51760"/>
    </source>
</evidence>
<evidence type="ECO:0000256" key="5">
    <source>
        <dbReference type="ARBA" id="ARBA00022801"/>
    </source>
</evidence>
<dbReference type="SMART" id="SM00633">
    <property type="entry name" value="Glyco_10"/>
    <property type="match status" value="1"/>
</dbReference>
<keyword evidence="3" id="KW-0858">Xylan degradation</keyword>
<evidence type="ECO:0000256" key="3">
    <source>
        <dbReference type="ARBA" id="ARBA00022651"/>
    </source>
</evidence>
<dbReference type="PANTHER" id="PTHR31490">
    <property type="entry name" value="GLYCOSYL HYDROLASE"/>
    <property type="match status" value="1"/>
</dbReference>
<protein>
    <recommendedName>
        <fullName evidence="9">Beta-xylanase</fullName>
        <ecNumber evidence="9">3.2.1.8</ecNumber>
    </recommendedName>
</protein>
<feature type="domain" description="GH10" evidence="10">
    <location>
        <begin position="1"/>
        <end position="228"/>
    </location>
</feature>
<evidence type="ECO:0000256" key="8">
    <source>
        <dbReference type="ARBA" id="ARBA00023326"/>
    </source>
</evidence>
<dbReference type="PRINTS" id="PR00134">
    <property type="entry name" value="GLHYDRLASE10"/>
</dbReference>
<dbReference type="PANTHER" id="PTHR31490:SF88">
    <property type="entry name" value="BETA-XYLANASE"/>
    <property type="match status" value="1"/>
</dbReference>
<comment type="similarity">
    <text evidence="2 9">Belongs to the glycosyl hydrolase 10 (cellulase F) family.</text>
</comment>
<comment type="caution">
    <text evidence="11">The sequence shown here is derived from an EMBL/GenBank/DDBJ whole genome shotgun (WGS) entry which is preliminary data.</text>
</comment>
<dbReference type="GO" id="GO:0031176">
    <property type="term" value="F:endo-1,4-beta-xylanase activity"/>
    <property type="evidence" value="ECO:0007669"/>
    <property type="project" value="UniProtKB-EC"/>
</dbReference>
<keyword evidence="5 9" id="KW-0378">Hydrolase</keyword>
<dbReference type="Proteomes" id="UP000256297">
    <property type="component" value="Chromosome CBM2589_b"/>
</dbReference>
<dbReference type="InterPro" id="IPR044846">
    <property type="entry name" value="GH10"/>
</dbReference>
<sequence length="231" mass="26264">MRRKDLWQKIETYFNNVIDRYGDIIESWDVVNEALEQNGNRAGVLRQGLLPHILGDDYIASAFILAKQLAPAIPLVYNDFGPEYSFAKTRSVLRLLETLKLKGVPVAGFGLQAHLSTTMKIDQLSLRTLTRELRAMNIDLFITELDVRNRSGLLDDAALNQVCADKVRELLEPIFSIAAPRQIVTWGLLDGYSWLTSKGYKANSFPQRPLPLDESGRRKPMWNVLRQFLCS</sequence>
<keyword evidence="7 9" id="KW-0326">Glycosidase</keyword>
<proteinExistence type="inferred from homology"/>
<keyword evidence="4" id="KW-0732">Signal</keyword>
<dbReference type="GO" id="GO:0045493">
    <property type="term" value="P:xylan catabolic process"/>
    <property type="evidence" value="ECO:0007669"/>
    <property type="project" value="UniProtKB-KW"/>
</dbReference>
<dbReference type="Pfam" id="PF00331">
    <property type="entry name" value="Glyco_hydro_10"/>
    <property type="match status" value="1"/>
</dbReference>
<dbReference type="AlphaFoldDB" id="A0A975WWP3"/>
<dbReference type="PROSITE" id="PS51760">
    <property type="entry name" value="GH10_2"/>
    <property type="match status" value="1"/>
</dbReference>
<organism evidence="11 12">
    <name type="scientific">Cupriavidus taiwanensis</name>
    <dbReference type="NCBI Taxonomy" id="164546"/>
    <lineage>
        <taxon>Bacteria</taxon>
        <taxon>Pseudomonadati</taxon>
        <taxon>Pseudomonadota</taxon>
        <taxon>Betaproteobacteria</taxon>
        <taxon>Burkholderiales</taxon>
        <taxon>Burkholderiaceae</taxon>
        <taxon>Cupriavidus</taxon>
    </lineage>
</organism>
<comment type="catalytic activity">
    <reaction evidence="1 9">
        <text>Endohydrolysis of (1-&gt;4)-beta-D-xylosidic linkages in xylans.</text>
        <dbReference type="EC" id="3.2.1.8"/>
    </reaction>
</comment>
<dbReference type="SUPFAM" id="SSF51445">
    <property type="entry name" value="(Trans)glycosidases"/>
    <property type="match status" value="1"/>
</dbReference>
<keyword evidence="6 9" id="KW-0119">Carbohydrate metabolism</keyword>
<gene>
    <name evidence="11" type="ORF">CBM2589_B170045</name>
</gene>
<evidence type="ECO:0000256" key="9">
    <source>
        <dbReference type="RuleBase" id="RU361174"/>
    </source>
</evidence>
<dbReference type="EMBL" id="OFSP01000009">
    <property type="protein sequence ID" value="SOY46849.1"/>
    <property type="molecule type" value="Genomic_DNA"/>
</dbReference>
<name>A0A975WWP3_9BURK</name>
<dbReference type="InterPro" id="IPR001000">
    <property type="entry name" value="GH10_dom"/>
</dbReference>
<evidence type="ECO:0000256" key="2">
    <source>
        <dbReference type="ARBA" id="ARBA00007495"/>
    </source>
</evidence>
<evidence type="ECO:0000256" key="7">
    <source>
        <dbReference type="ARBA" id="ARBA00023295"/>
    </source>
</evidence>
<dbReference type="InterPro" id="IPR017853">
    <property type="entry name" value="GH"/>
</dbReference>
<dbReference type="EC" id="3.2.1.8" evidence="9"/>
<evidence type="ECO:0000256" key="6">
    <source>
        <dbReference type="ARBA" id="ARBA00023277"/>
    </source>
</evidence>
<evidence type="ECO:0000313" key="11">
    <source>
        <dbReference type="EMBL" id="SOY46849.1"/>
    </source>
</evidence>
<accession>A0A975WWP3</accession>
<evidence type="ECO:0000256" key="4">
    <source>
        <dbReference type="ARBA" id="ARBA00022729"/>
    </source>
</evidence>
<evidence type="ECO:0000256" key="1">
    <source>
        <dbReference type="ARBA" id="ARBA00000681"/>
    </source>
</evidence>
<reference evidence="11 12" key="1">
    <citation type="submission" date="2018-01" db="EMBL/GenBank/DDBJ databases">
        <authorList>
            <person name="Clerissi C."/>
        </authorList>
    </citation>
    <scope>NUCLEOTIDE SEQUENCE [LARGE SCALE GENOMIC DNA]</scope>
    <source>
        <strain evidence="11">Cupriavidus taiwanensis STM 3521</strain>
    </source>
</reference>